<evidence type="ECO:0000256" key="8">
    <source>
        <dbReference type="ARBA" id="ARBA00023002"/>
    </source>
</evidence>
<proteinExistence type="inferred from homology"/>
<dbReference type="Pfam" id="PF02882">
    <property type="entry name" value="THF_DHG_CYH_C"/>
    <property type="match status" value="1"/>
</dbReference>
<evidence type="ECO:0000313" key="15">
    <source>
        <dbReference type="EMBL" id="GDZ83583.1"/>
    </source>
</evidence>
<dbReference type="SUPFAM" id="SSF51735">
    <property type="entry name" value="NAD(P)-binding Rossmann-fold domains"/>
    <property type="match status" value="1"/>
</dbReference>
<dbReference type="HAMAP" id="MF_01576">
    <property type="entry name" value="THF_DHG_CYH"/>
    <property type="match status" value="1"/>
</dbReference>
<comment type="caution">
    <text evidence="15">The sequence shown here is derived from an EMBL/GenBank/DDBJ whole genome shotgun (WGS) entry which is preliminary data.</text>
</comment>
<comment type="subunit">
    <text evidence="2 12">Homodimer.</text>
</comment>
<evidence type="ECO:0000259" key="14">
    <source>
        <dbReference type="Pfam" id="PF02882"/>
    </source>
</evidence>
<dbReference type="SUPFAM" id="SSF53223">
    <property type="entry name" value="Aminoacid dehydrogenase-like, N-terminal domain"/>
    <property type="match status" value="1"/>
</dbReference>
<evidence type="ECO:0000256" key="1">
    <source>
        <dbReference type="ARBA" id="ARBA00004777"/>
    </source>
</evidence>
<feature type="binding site" evidence="12">
    <location>
        <begin position="163"/>
        <end position="165"/>
    </location>
    <ligand>
        <name>NADP(+)</name>
        <dbReference type="ChEBI" id="CHEBI:58349"/>
    </ligand>
</feature>
<protein>
    <recommendedName>
        <fullName evidence="12">Bifunctional protein FolD</fullName>
    </recommendedName>
    <domain>
        <recommendedName>
            <fullName evidence="12">Methylenetetrahydrofolate dehydrogenase</fullName>
            <ecNumber evidence="12">1.5.1.5</ecNumber>
        </recommendedName>
    </domain>
    <domain>
        <recommendedName>
            <fullName evidence="12">Methenyltetrahydrofolate cyclohydrolase</fullName>
            <ecNumber evidence="12">3.5.4.9</ecNumber>
        </recommendedName>
    </domain>
</protein>
<dbReference type="EC" id="3.5.4.9" evidence="12"/>
<dbReference type="GO" id="GO:0004477">
    <property type="term" value="F:methenyltetrahydrofolate cyclohydrolase activity"/>
    <property type="evidence" value="ECO:0007669"/>
    <property type="project" value="UniProtKB-UniRule"/>
</dbReference>
<evidence type="ECO:0000256" key="10">
    <source>
        <dbReference type="ARBA" id="ARBA00023167"/>
    </source>
</evidence>
<dbReference type="FunFam" id="3.40.50.720:FF:000006">
    <property type="entry name" value="Bifunctional protein FolD"/>
    <property type="match status" value="1"/>
</dbReference>
<dbReference type="GO" id="GO:0004488">
    <property type="term" value="F:methylenetetrahydrofolate dehydrogenase (NADP+) activity"/>
    <property type="evidence" value="ECO:0007669"/>
    <property type="project" value="UniProtKB-UniRule"/>
</dbReference>
<organism evidence="15 16">
    <name type="scientific">Leuconostoc citreum</name>
    <dbReference type="NCBI Taxonomy" id="33964"/>
    <lineage>
        <taxon>Bacteria</taxon>
        <taxon>Bacillati</taxon>
        <taxon>Bacillota</taxon>
        <taxon>Bacilli</taxon>
        <taxon>Lactobacillales</taxon>
        <taxon>Lactobacillaceae</taxon>
        <taxon>Leuconostoc</taxon>
    </lineage>
</organism>
<dbReference type="CDD" id="cd01080">
    <property type="entry name" value="NAD_bind_m-THF_DH_Cyclohyd"/>
    <property type="match status" value="1"/>
</dbReference>
<name>A0A5A5U165_LEUCI</name>
<evidence type="ECO:0000313" key="16">
    <source>
        <dbReference type="Proteomes" id="UP000323274"/>
    </source>
</evidence>
<dbReference type="InterPro" id="IPR046346">
    <property type="entry name" value="Aminoacid_DH-like_N_sf"/>
</dbReference>
<keyword evidence="10 12" id="KW-0486">Methionine biosynthesis</keyword>
<evidence type="ECO:0000256" key="11">
    <source>
        <dbReference type="ARBA" id="ARBA00023268"/>
    </source>
</evidence>
<comment type="caution">
    <text evidence="12">Lacks conserved residue(s) required for the propagation of feature annotation.</text>
</comment>
<feature type="domain" description="Tetrahydrofolate dehydrogenase/cyclohydrolase NAD(P)-binding" evidence="14">
    <location>
        <begin position="138"/>
        <end position="279"/>
    </location>
</feature>
<evidence type="ECO:0000256" key="6">
    <source>
        <dbReference type="ARBA" id="ARBA00022801"/>
    </source>
</evidence>
<dbReference type="Pfam" id="PF00763">
    <property type="entry name" value="THF_DHG_CYH"/>
    <property type="match status" value="1"/>
</dbReference>
<dbReference type="EC" id="1.5.1.5" evidence="12"/>
<gene>
    <name evidence="12 15" type="primary">folD</name>
    <name evidence="15" type="ORF">LCIT_08250</name>
</gene>
<dbReference type="AlphaFoldDB" id="A0A5A5U165"/>
<dbReference type="GeneID" id="61101660"/>
<keyword evidence="8 12" id="KW-0560">Oxidoreductase</keyword>
<dbReference type="InterPro" id="IPR020631">
    <property type="entry name" value="THF_DH/CycHdrlase_NAD-bd_dom"/>
</dbReference>
<keyword evidence="5 12" id="KW-0658">Purine biosynthesis</keyword>
<comment type="catalytic activity">
    <reaction evidence="12">
        <text>(6R)-5,10-methylene-5,6,7,8-tetrahydrofolate + NADP(+) = (6R)-5,10-methenyltetrahydrofolate + NADPH</text>
        <dbReference type="Rhea" id="RHEA:22812"/>
        <dbReference type="ChEBI" id="CHEBI:15636"/>
        <dbReference type="ChEBI" id="CHEBI:57455"/>
        <dbReference type="ChEBI" id="CHEBI:57783"/>
        <dbReference type="ChEBI" id="CHEBI:58349"/>
        <dbReference type="EC" id="1.5.1.5"/>
    </reaction>
</comment>
<sequence length="282" mass="29613">MTEILDGAAVAKLTNEKTANRVAKLGKPVTLAVIYDPQNDGSRLYVGMKSKKAAALGIQTKDIPTAADATTESVLALVASLNADPSITGILVQSPLAKGVKEREIFSAVAPHKDADGLGATVQGMLFGDALDDYTVAATPQGVMTLLKHYNIDIFGKQALVIGRSQLFGRPMFALLTNADATVTLAHRYTPENVLKDYLKRADIVVVGVGKPDFIQGSDLKPGAVVIDVGMNFVNGKAVGDVNFDSVQSIASYITPVPGGVGPMTIATLLENTITLAENYQA</sequence>
<feature type="domain" description="Tetrahydrofolate dehydrogenase/cyclohydrolase catalytic" evidence="13">
    <location>
        <begin position="5"/>
        <end position="116"/>
    </location>
</feature>
<keyword evidence="11 12" id="KW-0511">Multifunctional enzyme</keyword>
<dbReference type="InterPro" id="IPR000672">
    <property type="entry name" value="THF_DH/CycHdrlase"/>
</dbReference>
<evidence type="ECO:0000256" key="12">
    <source>
        <dbReference type="HAMAP-Rule" id="MF_01576"/>
    </source>
</evidence>
<keyword evidence="6 12" id="KW-0378">Hydrolase</keyword>
<comment type="function">
    <text evidence="12">Catalyzes the oxidation of 5,10-methylenetetrahydrofolate to 5,10-methenyltetrahydrofolate and then the hydrolysis of 5,10-methenyltetrahydrofolate to 10-formyltetrahydrofolate.</text>
</comment>
<keyword evidence="3 12" id="KW-0554">One-carbon metabolism</keyword>
<dbReference type="RefSeq" id="WP_004904765.1">
    <property type="nucleotide sequence ID" value="NZ_BJJW01000005.1"/>
</dbReference>
<dbReference type="InterPro" id="IPR020867">
    <property type="entry name" value="THF_DH/CycHdrlase_CS"/>
</dbReference>
<comment type="catalytic activity">
    <reaction evidence="12">
        <text>(6R)-5,10-methenyltetrahydrofolate + H2O = (6R)-10-formyltetrahydrofolate + H(+)</text>
        <dbReference type="Rhea" id="RHEA:23700"/>
        <dbReference type="ChEBI" id="CHEBI:15377"/>
        <dbReference type="ChEBI" id="CHEBI:15378"/>
        <dbReference type="ChEBI" id="CHEBI:57455"/>
        <dbReference type="ChEBI" id="CHEBI:195366"/>
        <dbReference type="EC" id="3.5.4.9"/>
    </reaction>
</comment>
<evidence type="ECO:0000259" key="13">
    <source>
        <dbReference type="Pfam" id="PF00763"/>
    </source>
</evidence>
<dbReference type="InterPro" id="IPR020630">
    <property type="entry name" value="THF_DH/CycHdrlase_cat_dom"/>
</dbReference>
<dbReference type="EMBL" id="BJJW01000005">
    <property type="protein sequence ID" value="GDZ83583.1"/>
    <property type="molecule type" value="Genomic_DNA"/>
</dbReference>
<dbReference type="PANTHER" id="PTHR48099">
    <property type="entry name" value="C-1-TETRAHYDROFOLATE SYNTHASE, CYTOPLASMIC-RELATED"/>
    <property type="match status" value="1"/>
</dbReference>
<evidence type="ECO:0000256" key="4">
    <source>
        <dbReference type="ARBA" id="ARBA00022605"/>
    </source>
</evidence>
<dbReference type="InterPro" id="IPR036291">
    <property type="entry name" value="NAD(P)-bd_dom_sf"/>
</dbReference>
<dbReference type="GO" id="GO:0035999">
    <property type="term" value="P:tetrahydrofolate interconversion"/>
    <property type="evidence" value="ECO:0007669"/>
    <property type="project" value="UniProtKB-UniRule"/>
</dbReference>
<dbReference type="GO" id="GO:0009086">
    <property type="term" value="P:methionine biosynthetic process"/>
    <property type="evidence" value="ECO:0007669"/>
    <property type="project" value="UniProtKB-KW"/>
</dbReference>
<evidence type="ECO:0000256" key="9">
    <source>
        <dbReference type="ARBA" id="ARBA00023102"/>
    </source>
</evidence>
<keyword evidence="7 12" id="KW-0521">NADP</keyword>
<dbReference type="SMR" id="A0A5A5U165"/>
<accession>A0A5A5U165</accession>
<dbReference type="GO" id="GO:0006164">
    <property type="term" value="P:purine nucleotide biosynthetic process"/>
    <property type="evidence" value="ECO:0007669"/>
    <property type="project" value="UniProtKB-KW"/>
</dbReference>
<dbReference type="GO" id="GO:0000105">
    <property type="term" value="P:L-histidine biosynthetic process"/>
    <property type="evidence" value="ECO:0007669"/>
    <property type="project" value="UniProtKB-KW"/>
</dbReference>
<dbReference type="PRINTS" id="PR00085">
    <property type="entry name" value="THFDHDRGNASE"/>
</dbReference>
<keyword evidence="4 12" id="KW-0028">Amino-acid biosynthesis</keyword>
<evidence type="ECO:0000256" key="7">
    <source>
        <dbReference type="ARBA" id="ARBA00022857"/>
    </source>
</evidence>
<dbReference type="Gene3D" id="3.40.50.720">
    <property type="entry name" value="NAD(P)-binding Rossmann-like Domain"/>
    <property type="match status" value="1"/>
</dbReference>
<reference evidence="15 16" key="1">
    <citation type="submission" date="2019-04" db="EMBL/GenBank/DDBJ databases">
        <title>A pseudo-fructophilic Leuconostoc citreum strain F192-5 isolated from peel of satsuma mandarin: the first report for isolation and characterization of strain-dependent fructophilic-like characteristics.</title>
        <authorList>
            <person name="Maeno S."/>
            <person name="Tanizawa Y."/>
            <person name="Kajikawa A."/>
            <person name="Kanesaki Y."/>
            <person name="Kubota E."/>
            <person name="Arita M."/>
            <person name="Leon D."/>
            <person name="Endo A."/>
        </authorList>
    </citation>
    <scope>NUCLEOTIDE SEQUENCE [LARGE SCALE GENOMIC DNA]</scope>
    <source>
        <strain evidence="15 16">F192-5</strain>
    </source>
</reference>
<dbReference type="PANTHER" id="PTHR48099:SF5">
    <property type="entry name" value="C-1-TETRAHYDROFOLATE SYNTHASE, CYTOPLASMIC"/>
    <property type="match status" value="1"/>
</dbReference>
<dbReference type="OMA" id="VCHILTK"/>
<dbReference type="GO" id="GO:0005829">
    <property type="term" value="C:cytosol"/>
    <property type="evidence" value="ECO:0007669"/>
    <property type="project" value="TreeGrafter"/>
</dbReference>
<evidence type="ECO:0000256" key="3">
    <source>
        <dbReference type="ARBA" id="ARBA00022563"/>
    </source>
</evidence>
<dbReference type="Proteomes" id="UP000323274">
    <property type="component" value="Unassembled WGS sequence"/>
</dbReference>
<evidence type="ECO:0000256" key="2">
    <source>
        <dbReference type="ARBA" id="ARBA00011738"/>
    </source>
</evidence>
<dbReference type="Gene3D" id="3.40.50.10860">
    <property type="entry name" value="Leucine Dehydrogenase, chain A, domain 1"/>
    <property type="match status" value="1"/>
</dbReference>
<dbReference type="PROSITE" id="PS00767">
    <property type="entry name" value="THF_DHG_CYH_2"/>
    <property type="match status" value="1"/>
</dbReference>
<comment type="similarity">
    <text evidence="12">Belongs to the tetrahydrofolate dehydrogenase/cyclohydrolase family.</text>
</comment>
<evidence type="ECO:0000256" key="5">
    <source>
        <dbReference type="ARBA" id="ARBA00022755"/>
    </source>
</evidence>
<comment type="pathway">
    <text evidence="1 12">One-carbon metabolism; tetrahydrofolate interconversion.</text>
</comment>
<dbReference type="UniPathway" id="UPA00193"/>
<keyword evidence="9 12" id="KW-0368">Histidine biosynthesis</keyword>